<organism evidence="1 2">
    <name type="scientific">Hydrogenophaga intermedia</name>
    <dbReference type="NCBI Taxonomy" id="65786"/>
    <lineage>
        <taxon>Bacteria</taxon>
        <taxon>Pseudomonadati</taxon>
        <taxon>Pseudomonadota</taxon>
        <taxon>Betaproteobacteria</taxon>
        <taxon>Burkholderiales</taxon>
        <taxon>Comamonadaceae</taxon>
        <taxon>Hydrogenophaga</taxon>
    </lineage>
</organism>
<accession>A0A1L1PKA7</accession>
<name>A0A1L1PKA7_HYDIT</name>
<proteinExistence type="predicted"/>
<evidence type="ECO:0008006" key="3">
    <source>
        <dbReference type="Google" id="ProtNLM"/>
    </source>
</evidence>
<dbReference type="AlphaFoldDB" id="A0A1L1PKA7"/>
<reference evidence="2" key="1">
    <citation type="submission" date="2014-02" db="EMBL/GenBank/DDBJ databases">
        <authorList>
            <person name="Gan H."/>
        </authorList>
    </citation>
    <scope>NUCLEOTIDE SEQUENCE [LARGE SCALE GENOMIC DNA]</scope>
    <source>
        <strain evidence="2">S1</strain>
    </source>
</reference>
<dbReference type="EMBL" id="CCAE010000010">
    <property type="protein sequence ID" value="CDN87367.1"/>
    <property type="molecule type" value="Genomic_DNA"/>
</dbReference>
<reference evidence="2" key="2">
    <citation type="submission" date="2014-11" db="EMBL/GenBank/DDBJ databases">
        <title>Draft genome sequence of Hydrogenophaga intermedia S1.</title>
        <authorList>
            <person name="Gan H.M."/>
            <person name="Chew T.H."/>
            <person name="Stolz A."/>
        </authorList>
    </citation>
    <scope>NUCLEOTIDE SEQUENCE [LARGE SCALE GENOMIC DNA]</scope>
    <source>
        <strain evidence="2">S1</strain>
    </source>
</reference>
<gene>
    <name evidence="1" type="ORF">BN948_01789</name>
</gene>
<dbReference type="RefSeq" id="WP_035621252.1">
    <property type="nucleotide sequence ID" value="NZ_CCAE010000010.1"/>
</dbReference>
<sequence>MKERQLPFQPAMVRAVLRDIDPKNQTRRICKLEVRAGMSEPEWASLLRCCPYGQPGDRLWVREAWRTVAEADALPPRDLTPAHRIWYEADGLDQPGFGRYRPGMFMPRWASRILLEVTDVRVERLQDISEADAVAEGVEPVATHNRPGAIATHCGAYELLWEQINGPGSWDANPWVWVVSFKRLA</sequence>
<evidence type="ECO:0000313" key="1">
    <source>
        <dbReference type="EMBL" id="CDN87367.1"/>
    </source>
</evidence>
<dbReference type="Proteomes" id="UP000028878">
    <property type="component" value="Unassembled WGS sequence"/>
</dbReference>
<protein>
    <recommendedName>
        <fullName evidence="3">Morphogenetic protein</fullName>
    </recommendedName>
</protein>
<keyword evidence="2" id="KW-1185">Reference proteome</keyword>
<evidence type="ECO:0000313" key="2">
    <source>
        <dbReference type="Proteomes" id="UP000028878"/>
    </source>
</evidence>